<dbReference type="AlphaFoldDB" id="V9E5X1"/>
<proteinExistence type="predicted"/>
<dbReference type="HOGENOM" id="CLU_035877_0_0_1"/>
<reference evidence="4 5" key="1">
    <citation type="submission" date="2013-11" db="EMBL/GenBank/DDBJ databases">
        <title>The Genome Sequence of Phytophthora parasitica P1569.</title>
        <authorList>
            <consortium name="The Broad Institute Genomics Platform"/>
            <person name="Russ C."/>
            <person name="Tyler B."/>
            <person name="Panabieres F."/>
            <person name="Shan W."/>
            <person name="Tripathy S."/>
            <person name="Grunwald N."/>
            <person name="Machado M."/>
            <person name="Johnson C.S."/>
            <person name="Arredondo F."/>
            <person name="Hong C."/>
            <person name="Coffey M."/>
            <person name="Young S.K."/>
            <person name="Zeng Q."/>
            <person name="Gargeya S."/>
            <person name="Fitzgerald M."/>
            <person name="Abouelleil A."/>
            <person name="Alvarado L."/>
            <person name="Chapman S.B."/>
            <person name="Gainer-Dewar J."/>
            <person name="Goldberg J."/>
            <person name="Griggs A."/>
            <person name="Gujja S."/>
            <person name="Hansen M."/>
            <person name="Howarth C."/>
            <person name="Imamovic A."/>
            <person name="Ireland A."/>
            <person name="Larimer J."/>
            <person name="McCowan C."/>
            <person name="Murphy C."/>
            <person name="Pearson M."/>
            <person name="Poon T.W."/>
            <person name="Priest M."/>
            <person name="Roberts A."/>
            <person name="Saif S."/>
            <person name="Shea T."/>
            <person name="Sykes S."/>
            <person name="Wortman J."/>
            <person name="Nusbaum C."/>
            <person name="Birren B."/>
        </authorList>
    </citation>
    <scope>NUCLEOTIDE SEQUENCE [LARGE SCALE GENOMIC DNA]</scope>
    <source>
        <strain evidence="4 5">P1569</strain>
    </source>
</reference>
<organism evidence="4 5">
    <name type="scientific">Phytophthora nicotianae P1569</name>
    <dbReference type="NCBI Taxonomy" id="1317065"/>
    <lineage>
        <taxon>Eukaryota</taxon>
        <taxon>Sar</taxon>
        <taxon>Stramenopiles</taxon>
        <taxon>Oomycota</taxon>
        <taxon>Peronosporomycetes</taxon>
        <taxon>Peronosporales</taxon>
        <taxon>Peronosporaceae</taxon>
        <taxon>Phytophthora</taxon>
    </lineage>
</organism>
<keyword evidence="2" id="KW-0479">Metal-binding</keyword>
<evidence type="ECO:0000259" key="3">
    <source>
        <dbReference type="Pfam" id="PF13359"/>
    </source>
</evidence>
<dbReference type="OrthoDB" id="116425at2759"/>
<evidence type="ECO:0000313" key="5">
    <source>
        <dbReference type="Proteomes" id="UP000018721"/>
    </source>
</evidence>
<evidence type="ECO:0000256" key="2">
    <source>
        <dbReference type="ARBA" id="ARBA00022723"/>
    </source>
</evidence>
<feature type="domain" description="DDE Tnp4" evidence="3">
    <location>
        <begin position="192"/>
        <end position="360"/>
    </location>
</feature>
<evidence type="ECO:0000256" key="1">
    <source>
        <dbReference type="ARBA" id="ARBA00001968"/>
    </source>
</evidence>
<keyword evidence="5" id="KW-1185">Reference proteome</keyword>
<comment type="caution">
    <text evidence="4">The sequence shown here is derived from an EMBL/GenBank/DDBJ whole genome shotgun (WGS) entry which is preliminary data.</text>
</comment>
<dbReference type="EMBL" id="ANIZ01003326">
    <property type="protein sequence ID" value="ETI34474.1"/>
    <property type="molecule type" value="Genomic_DNA"/>
</dbReference>
<name>V9E5X1_PHYNI</name>
<dbReference type="GO" id="GO:0046872">
    <property type="term" value="F:metal ion binding"/>
    <property type="evidence" value="ECO:0007669"/>
    <property type="project" value="UniProtKB-KW"/>
</dbReference>
<accession>V9E5X1</accession>
<dbReference type="Pfam" id="PF13359">
    <property type="entry name" value="DDE_Tnp_4"/>
    <property type="match status" value="1"/>
</dbReference>
<comment type="cofactor">
    <cofactor evidence="1">
        <name>a divalent metal cation</name>
        <dbReference type="ChEBI" id="CHEBI:60240"/>
    </cofactor>
</comment>
<protein>
    <recommendedName>
        <fullName evidence="3">DDE Tnp4 domain-containing protein</fullName>
    </recommendedName>
</protein>
<dbReference type="InterPro" id="IPR027806">
    <property type="entry name" value="HARBI1_dom"/>
</dbReference>
<sequence length="432" mass="50454">MSGRTGRRSHATEEDHRQQMLRMLDDRDIVRRAELDRFSRVLRNDDDVDVDSPCPIFDTWYKEGADAVSRLTNYTPRELNVLWSIVRLHVTRYWNVGRRRRTQFAGKNVLFMTLAVFKRGGTWDMNAHVFRIKAPTFIKTITSFCRVLAPRVYDEWMRGKAVETNMRRLVTSGNTFSHYPCALYATDVTFQQANRPAGNTTEVMPYYSAKHKLYGLKVEVSVNPKGFAINCSQHERGNTPDISIFRNNMEFHWSMRVKSETDNQIPDEGPLREEFSREWAILTDKGYQGLEAHLRCIHPTKGSNLPPEVQHQNENISSDRVLVDNFFGRLCSLWRIVTDKYRSIEDLYDDIFQVCESLTNFQSTPLRDANGEAYAQRENRLRAIGNTIKTKRRLSQDKYRSRKRLRHRMTLDDLPGHDDLICDLDDTQLPGY</sequence>
<dbReference type="eggNOG" id="ENOG502RYHR">
    <property type="taxonomic scope" value="Eukaryota"/>
</dbReference>
<dbReference type="Proteomes" id="UP000018721">
    <property type="component" value="Unassembled WGS sequence"/>
</dbReference>
<evidence type="ECO:0000313" key="4">
    <source>
        <dbReference type="EMBL" id="ETI34474.1"/>
    </source>
</evidence>
<gene>
    <name evidence="4" type="ORF">F443_19042</name>
</gene>